<dbReference type="EMBL" id="SKBQ01000018">
    <property type="protein sequence ID" value="TPX16332.1"/>
    <property type="molecule type" value="Genomic_DNA"/>
</dbReference>
<sequence length="419" mass="47062">MDPADLVTGVEGDLQNTVVLEPGFKARDTTFARKPTAPNDSLSRWEVPTPSNRPGASSSKKRRLQDEFNRDENEDDAGNYAKPPPSGQAGARGQKFACPFRKHDPVAYCLADHTICAASSWPSTARLKEHLYRCHMPIFCPRCKALFRTKPALDKHLMIAVADVCEVRDCPPPAGITIEQEKELKSRKKSSPGQSEEDKWNNIYSLLFPTEATPSCYFEPIREPGRYSHGADDLDGLECYLRCRVPQLVSTTLDEKARQHQRPLQAQMLGIIHEITQDCVEQACREFKRCRGTEPNHVVPKQQELKTRSDAVQEAHADPLRLLEESGSSLQNFEAQDQFAGIIFEDCNHESTQFSENITRTPQQVDGRFEQVDTTRQQLRIGDAVSTNASNSGHCAFCYNSHEGSCVFDFDPALFMKTI</sequence>
<evidence type="ECO:0000313" key="2">
    <source>
        <dbReference type="EMBL" id="TPX16332.1"/>
    </source>
</evidence>
<protein>
    <recommendedName>
        <fullName evidence="4">C2H2-type domain-containing protein</fullName>
    </recommendedName>
</protein>
<name>A0A507B226_9PEZI</name>
<dbReference type="Proteomes" id="UP000319257">
    <property type="component" value="Unassembled WGS sequence"/>
</dbReference>
<dbReference type="InParanoid" id="A0A507B226"/>
<evidence type="ECO:0000256" key="1">
    <source>
        <dbReference type="SAM" id="MobiDB-lite"/>
    </source>
</evidence>
<proteinExistence type="predicted"/>
<feature type="region of interest" description="Disordered" evidence="1">
    <location>
        <begin position="21"/>
        <end position="93"/>
    </location>
</feature>
<accession>A0A507B226</accession>
<dbReference type="PANTHER" id="PTHR38166:SF1">
    <property type="entry name" value="C2H2-TYPE DOMAIN-CONTAINING PROTEIN"/>
    <property type="match status" value="1"/>
</dbReference>
<organism evidence="2 3">
    <name type="scientific">Thyridium curvatum</name>
    <dbReference type="NCBI Taxonomy" id="1093900"/>
    <lineage>
        <taxon>Eukaryota</taxon>
        <taxon>Fungi</taxon>
        <taxon>Dikarya</taxon>
        <taxon>Ascomycota</taxon>
        <taxon>Pezizomycotina</taxon>
        <taxon>Sordariomycetes</taxon>
        <taxon>Sordariomycetidae</taxon>
        <taxon>Thyridiales</taxon>
        <taxon>Thyridiaceae</taxon>
        <taxon>Thyridium</taxon>
    </lineage>
</organism>
<gene>
    <name evidence="2" type="ORF">E0L32_003981</name>
</gene>
<dbReference type="PANTHER" id="PTHR38166">
    <property type="entry name" value="C2H2-TYPE DOMAIN-CONTAINING PROTEIN-RELATED"/>
    <property type="match status" value="1"/>
</dbReference>
<evidence type="ECO:0000313" key="3">
    <source>
        <dbReference type="Proteomes" id="UP000319257"/>
    </source>
</evidence>
<reference evidence="2 3" key="1">
    <citation type="submission" date="2019-06" db="EMBL/GenBank/DDBJ databases">
        <title>Draft genome sequence of the filamentous fungus Phialemoniopsis curvata isolated from diesel fuel.</title>
        <authorList>
            <person name="Varaljay V.A."/>
            <person name="Lyon W.J."/>
            <person name="Crouch A.L."/>
            <person name="Drake C.E."/>
            <person name="Hollomon J.M."/>
            <person name="Nadeau L.J."/>
            <person name="Nunn H.S."/>
            <person name="Stevenson B.S."/>
            <person name="Bojanowski C.L."/>
            <person name="Crookes-Goodson W.J."/>
        </authorList>
    </citation>
    <scope>NUCLEOTIDE SEQUENCE [LARGE SCALE GENOMIC DNA]</scope>
    <source>
        <strain evidence="2 3">D216</strain>
    </source>
</reference>
<dbReference type="GeneID" id="41971428"/>
<feature type="compositionally biased region" description="Polar residues" evidence="1">
    <location>
        <begin position="49"/>
        <end position="58"/>
    </location>
</feature>
<dbReference type="AlphaFoldDB" id="A0A507B226"/>
<dbReference type="RefSeq" id="XP_030998043.1">
    <property type="nucleotide sequence ID" value="XM_031138340.1"/>
</dbReference>
<comment type="caution">
    <text evidence="2">The sequence shown here is derived from an EMBL/GenBank/DDBJ whole genome shotgun (WGS) entry which is preliminary data.</text>
</comment>
<dbReference type="STRING" id="1093900.A0A507B226"/>
<keyword evidence="3" id="KW-1185">Reference proteome</keyword>
<dbReference type="OrthoDB" id="4161727at2759"/>
<evidence type="ECO:0008006" key="4">
    <source>
        <dbReference type="Google" id="ProtNLM"/>
    </source>
</evidence>